<evidence type="ECO:0000313" key="5">
    <source>
        <dbReference type="Proteomes" id="UP000247409"/>
    </source>
</evidence>
<sequence>MAPFSGNTEEEVEPKFPIPGYRYDRKLNRYFKLQPGCTDKSPSLHDRPCKRTVKRRRLSQEPTGIGTSLHRYITNVEEDKTPPSRVGLNCRLLASSPRASFDEIDYDTNDLDISIEQRKKIYGHYQSLAERDKPKSLWDINEVNSFVEVREKATSLQINFHLYPIGGALATFEPCKAQTCVTHGAWIALGSDSGMFYQVSKFRITQCDLEEEQRLLLYLRRPFAGRMAISSDGLPALAVNKKVYILDTELGQLAPRAPRPVFNVVGLSAIDNLKFFGTRIAGSLWNGKLFMYDIASPRSPIWESRGNTRVADMQSCDGGKILYTSSMLNYAQNLLCWDTRLSYALTPVLRFEGHRNSHKRLRFHVDTNYACGILAAGGDDGIVRLWDARKAELPLSSIDLKGEIPEAVKLVGFREGPVYNPSLWVQTHKSLYLYEKSQLRM</sequence>
<accession>A0A2V3J6I4</accession>
<dbReference type="GO" id="GO:0080008">
    <property type="term" value="C:Cul4-RING E3 ubiquitin ligase complex"/>
    <property type="evidence" value="ECO:0007669"/>
    <property type="project" value="TreeGrafter"/>
</dbReference>
<dbReference type="Proteomes" id="UP000247409">
    <property type="component" value="Unassembled WGS sequence"/>
</dbReference>
<dbReference type="InterPro" id="IPR015943">
    <property type="entry name" value="WD40/YVTN_repeat-like_dom_sf"/>
</dbReference>
<gene>
    <name evidence="4" type="ORF">BWQ96_00198</name>
</gene>
<evidence type="ECO:0000313" key="4">
    <source>
        <dbReference type="EMBL" id="PXF50038.1"/>
    </source>
</evidence>
<dbReference type="PANTHER" id="PTHR44472:SF1">
    <property type="entry name" value="DDB1 AND CUL4 ASSOCIATED FACTOR 4"/>
    <property type="match status" value="1"/>
</dbReference>
<dbReference type="InterPro" id="IPR052254">
    <property type="entry name" value="CUL4-DDB1_E3_ligase_receptor"/>
</dbReference>
<evidence type="ECO:0000256" key="1">
    <source>
        <dbReference type="ARBA" id="ARBA00022574"/>
    </source>
</evidence>
<dbReference type="AlphaFoldDB" id="A0A2V3J6I4"/>
<keyword evidence="5" id="KW-1185">Reference proteome</keyword>
<comment type="caution">
    <text evidence="4">The sequence shown here is derived from an EMBL/GenBank/DDBJ whole genome shotgun (WGS) entry which is preliminary data.</text>
</comment>
<feature type="repeat" description="WD" evidence="3">
    <location>
        <begin position="351"/>
        <end position="396"/>
    </location>
</feature>
<name>A0A2V3J6I4_9FLOR</name>
<evidence type="ECO:0000256" key="2">
    <source>
        <dbReference type="ARBA" id="ARBA00022737"/>
    </source>
</evidence>
<dbReference type="STRING" id="448386.A0A2V3J6I4"/>
<proteinExistence type="predicted"/>
<dbReference type="EMBL" id="NBIV01000001">
    <property type="protein sequence ID" value="PXF50038.1"/>
    <property type="molecule type" value="Genomic_DNA"/>
</dbReference>
<dbReference type="SUPFAM" id="SSF50978">
    <property type="entry name" value="WD40 repeat-like"/>
    <property type="match status" value="1"/>
</dbReference>
<keyword evidence="2" id="KW-0677">Repeat</keyword>
<dbReference type="Gene3D" id="2.130.10.10">
    <property type="entry name" value="YVTN repeat-like/Quinoprotein amine dehydrogenase"/>
    <property type="match status" value="1"/>
</dbReference>
<reference evidence="4 5" key="1">
    <citation type="journal article" date="2018" name="Mol. Biol. Evol.">
        <title>Analysis of the draft genome of the red seaweed Gracilariopsis chorda provides insights into genome size evolution in Rhodophyta.</title>
        <authorList>
            <person name="Lee J."/>
            <person name="Yang E.C."/>
            <person name="Graf L."/>
            <person name="Yang J.H."/>
            <person name="Qiu H."/>
            <person name="Zel Zion U."/>
            <person name="Chan C.X."/>
            <person name="Stephens T.G."/>
            <person name="Weber A.P.M."/>
            <person name="Boo G.H."/>
            <person name="Boo S.M."/>
            <person name="Kim K.M."/>
            <person name="Shin Y."/>
            <person name="Jung M."/>
            <person name="Lee S.J."/>
            <person name="Yim H.S."/>
            <person name="Lee J.H."/>
            <person name="Bhattacharya D."/>
            <person name="Yoon H.S."/>
        </authorList>
    </citation>
    <scope>NUCLEOTIDE SEQUENCE [LARGE SCALE GENOMIC DNA]</scope>
    <source>
        <strain evidence="4 5">SKKU-2015</strain>
        <tissue evidence="4">Whole body</tissue>
    </source>
</reference>
<keyword evidence="1 3" id="KW-0853">WD repeat</keyword>
<evidence type="ECO:0000256" key="3">
    <source>
        <dbReference type="PROSITE-ProRule" id="PRU00221"/>
    </source>
</evidence>
<dbReference type="PANTHER" id="PTHR44472">
    <property type="entry name" value="DDB1- AND CUL4-ASSOCIATED FACTOR 4-RELATED"/>
    <property type="match status" value="1"/>
</dbReference>
<dbReference type="PROSITE" id="PS50082">
    <property type="entry name" value="WD_REPEATS_2"/>
    <property type="match status" value="1"/>
</dbReference>
<dbReference type="OrthoDB" id="427795at2759"/>
<organism evidence="4 5">
    <name type="scientific">Gracilariopsis chorda</name>
    <dbReference type="NCBI Taxonomy" id="448386"/>
    <lineage>
        <taxon>Eukaryota</taxon>
        <taxon>Rhodophyta</taxon>
        <taxon>Florideophyceae</taxon>
        <taxon>Rhodymeniophycidae</taxon>
        <taxon>Gracilariales</taxon>
        <taxon>Gracilariaceae</taxon>
        <taxon>Gracilariopsis</taxon>
    </lineage>
</organism>
<dbReference type="InterPro" id="IPR001680">
    <property type="entry name" value="WD40_rpt"/>
</dbReference>
<dbReference type="InterPro" id="IPR036322">
    <property type="entry name" value="WD40_repeat_dom_sf"/>
</dbReference>
<protein>
    <submittedName>
        <fullName evidence="4">Uncharacterized protein</fullName>
    </submittedName>
</protein>